<evidence type="ECO:0000259" key="2">
    <source>
        <dbReference type="Pfam" id="PF00149"/>
    </source>
</evidence>
<dbReference type="GO" id="GO:0016787">
    <property type="term" value="F:hydrolase activity"/>
    <property type="evidence" value="ECO:0007669"/>
    <property type="project" value="InterPro"/>
</dbReference>
<dbReference type="InterPro" id="IPR051918">
    <property type="entry name" value="STPP_CPPED1"/>
</dbReference>
<comment type="caution">
    <text evidence="5">The sequence shown here is derived from an EMBL/GenBank/DDBJ whole genome shotgun (WGS) entry which is preliminary data.</text>
</comment>
<reference evidence="5 6" key="1">
    <citation type="journal article" date="2013" name="Genome Announc.">
        <title>Draft Genome Sequence of Cyclobacterium qasimii Strain M12-11BT, Isolated from Arctic Marine Sediment.</title>
        <authorList>
            <person name="Shivaji S."/>
            <person name="Ara S."/>
            <person name="Singh A."/>
            <person name="Kumar Pinnaka A."/>
        </authorList>
    </citation>
    <scope>NUCLEOTIDE SEQUENCE [LARGE SCALE GENOMIC DNA]</scope>
    <source>
        <strain evidence="5 6">M12-11B</strain>
    </source>
</reference>
<proteinExistence type="predicted"/>
<dbReference type="eggNOG" id="COG1409">
    <property type="taxonomic scope" value="Bacteria"/>
</dbReference>
<dbReference type="InterPro" id="IPR032285">
    <property type="entry name" value="Metallophos_N"/>
</dbReference>
<dbReference type="AlphaFoldDB" id="S7V6R9"/>
<dbReference type="Proteomes" id="UP000014974">
    <property type="component" value="Unassembled WGS sequence"/>
</dbReference>
<protein>
    <recommendedName>
        <fullName evidence="7">Metallophosphoesterase</fullName>
    </recommendedName>
</protein>
<gene>
    <name evidence="5" type="ORF">ADICYQ_5085</name>
</gene>
<dbReference type="InterPro" id="IPR029052">
    <property type="entry name" value="Metallo-depent_PP-like"/>
</dbReference>
<evidence type="ECO:0000256" key="1">
    <source>
        <dbReference type="SAM" id="SignalP"/>
    </source>
</evidence>
<dbReference type="PANTHER" id="PTHR43143">
    <property type="entry name" value="METALLOPHOSPHOESTERASE, CALCINEURIN SUPERFAMILY"/>
    <property type="match status" value="1"/>
</dbReference>
<dbReference type="PANTHER" id="PTHR43143:SF6">
    <property type="entry name" value="BLL3016 PROTEIN"/>
    <property type="match status" value="1"/>
</dbReference>
<evidence type="ECO:0000259" key="3">
    <source>
        <dbReference type="Pfam" id="PF16370"/>
    </source>
</evidence>
<dbReference type="InterPro" id="IPR004843">
    <property type="entry name" value="Calcineurin-like_PHP"/>
</dbReference>
<dbReference type="Pfam" id="PF00149">
    <property type="entry name" value="Metallophos"/>
    <property type="match status" value="1"/>
</dbReference>
<dbReference type="RefSeq" id="WP_020891980.1">
    <property type="nucleotide sequence ID" value="NZ_ATNM01000172.1"/>
</dbReference>
<evidence type="ECO:0000259" key="4">
    <source>
        <dbReference type="Pfam" id="PF16371"/>
    </source>
</evidence>
<dbReference type="Pfam" id="PF16370">
    <property type="entry name" value="MetallophosC"/>
    <property type="match status" value="1"/>
</dbReference>
<organism evidence="5 6">
    <name type="scientific">Cyclobacterium qasimii M12-11B</name>
    <dbReference type="NCBI Taxonomy" id="641524"/>
    <lineage>
        <taxon>Bacteria</taxon>
        <taxon>Pseudomonadati</taxon>
        <taxon>Bacteroidota</taxon>
        <taxon>Cytophagia</taxon>
        <taxon>Cytophagales</taxon>
        <taxon>Cyclobacteriaceae</taxon>
        <taxon>Cyclobacterium</taxon>
    </lineage>
</organism>
<evidence type="ECO:0008006" key="7">
    <source>
        <dbReference type="Google" id="ProtNLM"/>
    </source>
</evidence>
<feature type="domain" description="Calcineurin-like phosphoesterase" evidence="2">
    <location>
        <begin position="178"/>
        <end position="321"/>
    </location>
</feature>
<sequence>MGKSTFITITLLLISSLYFNSTQAICFQEPAQGYVFLDDNANGIMDNSEKGLAKIKVSNGEQVVFTNDDGYWELPLIVENAIFVIKPSGYKTGLSEYHLPQYYYLHYPEGSPTLNIPGIPPSGPLPSYINFPLYKQDEPDKFSMLLFADTQARGIKEVNYISHDIIEECIGSEAAFGITLGDIVADDPALFKEISESTAQIGIPWFYVFGNHDHNRDLTNDQQRDDTFKRFFGPSTYAFEYAQVSFIVIRDIHYEPNGKYVSSYTEQQLSFVSNYLKGLPIDKRVVILQHAPITRTIGRESLFRLIEHRPYTLSFSGHTHTLNHVFLNQENGWNGDSPHHHFINATVSGSWWVGLKDETGIPHATMNDGAPNGYSIVNFDKSDYSIRFKAARRPANYQMNIHLQDDILADSLLNTQVLVNVFAGSERSIVKMRISGFSEWIPMEYAPQVDPLNQWMHSLSPFLDLKLSNGKNTEEALGWKMDPARRSTHIWAAKMPSNLLPGTYHLEVHSKDMFGQEDIGKRVFRIR</sequence>
<dbReference type="InterPro" id="IPR032288">
    <property type="entry name" value="Metallophos_C"/>
</dbReference>
<feature type="domain" description="Calcineurin-like phosphoesterase C-terminal" evidence="3">
    <location>
        <begin position="343"/>
        <end position="516"/>
    </location>
</feature>
<keyword evidence="1" id="KW-0732">Signal</keyword>
<name>S7V6R9_9BACT</name>
<feature type="signal peptide" evidence="1">
    <location>
        <begin position="1"/>
        <end position="24"/>
    </location>
</feature>
<evidence type="ECO:0000313" key="6">
    <source>
        <dbReference type="Proteomes" id="UP000014974"/>
    </source>
</evidence>
<feature type="domain" description="Calcineurin-like phosphoesterase N-terminal" evidence="4">
    <location>
        <begin position="45"/>
        <end position="107"/>
    </location>
</feature>
<evidence type="ECO:0000313" key="5">
    <source>
        <dbReference type="EMBL" id="EPR65940.1"/>
    </source>
</evidence>
<dbReference type="Pfam" id="PF16371">
    <property type="entry name" value="MetallophosN"/>
    <property type="match status" value="1"/>
</dbReference>
<dbReference type="STRING" id="641524.ADICYQ_5085"/>
<dbReference type="Gene3D" id="3.60.21.10">
    <property type="match status" value="1"/>
</dbReference>
<accession>S7V6R9</accession>
<dbReference type="EMBL" id="ATNM01000172">
    <property type="protein sequence ID" value="EPR65940.1"/>
    <property type="molecule type" value="Genomic_DNA"/>
</dbReference>
<dbReference type="SUPFAM" id="SSF56300">
    <property type="entry name" value="Metallo-dependent phosphatases"/>
    <property type="match status" value="1"/>
</dbReference>
<feature type="chain" id="PRO_5004558066" description="Metallophosphoesterase" evidence="1">
    <location>
        <begin position="25"/>
        <end position="527"/>
    </location>
</feature>